<accession>A0A0K0F240</accession>
<keyword evidence="1" id="KW-1185">Reference proteome</keyword>
<dbReference type="WBParaSite" id="SVE_0286600.1">
    <property type="protein sequence ID" value="SVE_0286600.1"/>
    <property type="gene ID" value="SVE_0286600"/>
</dbReference>
<reference evidence="2" key="2">
    <citation type="submission" date="2015-08" db="UniProtKB">
        <authorList>
            <consortium name="WormBaseParasite"/>
        </authorList>
    </citation>
    <scope>IDENTIFICATION</scope>
</reference>
<dbReference type="Proteomes" id="UP000035680">
    <property type="component" value="Unassembled WGS sequence"/>
</dbReference>
<dbReference type="AlphaFoldDB" id="A0A0K0F240"/>
<proteinExistence type="predicted"/>
<evidence type="ECO:0000313" key="1">
    <source>
        <dbReference type="Proteomes" id="UP000035680"/>
    </source>
</evidence>
<name>A0A0K0F240_STRVS</name>
<sequence>MIEGVGREIRGGQKLIRFGRSGQKLIRFGRSLNPPTKLDLEKEEGIVYDENEPNYNSEDYSFYKRGGQKLIRFGRK</sequence>
<evidence type="ECO:0000313" key="2">
    <source>
        <dbReference type="WBParaSite" id="SVE_0286600.1"/>
    </source>
</evidence>
<protein>
    <submittedName>
        <fullName evidence="2">Uncharacterized protein</fullName>
    </submittedName>
</protein>
<organism evidence="1 2">
    <name type="scientific">Strongyloides venezuelensis</name>
    <name type="common">Threadworm</name>
    <dbReference type="NCBI Taxonomy" id="75913"/>
    <lineage>
        <taxon>Eukaryota</taxon>
        <taxon>Metazoa</taxon>
        <taxon>Ecdysozoa</taxon>
        <taxon>Nematoda</taxon>
        <taxon>Chromadorea</taxon>
        <taxon>Rhabditida</taxon>
        <taxon>Tylenchina</taxon>
        <taxon>Panagrolaimomorpha</taxon>
        <taxon>Strongyloidoidea</taxon>
        <taxon>Strongyloididae</taxon>
        <taxon>Strongyloides</taxon>
    </lineage>
</organism>
<reference evidence="1" key="1">
    <citation type="submission" date="2014-07" db="EMBL/GenBank/DDBJ databases">
        <authorList>
            <person name="Martin A.A"/>
            <person name="De Silva N."/>
        </authorList>
    </citation>
    <scope>NUCLEOTIDE SEQUENCE</scope>
</reference>